<dbReference type="Proteomes" id="UP001331761">
    <property type="component" value="Unassembled WGS sequence"/>
</dbReference>
<keyword evidence="3" id="KW-0496">Mitochondrion</keyword>
<feature type="coiled-coil region" evidence="4">
    <location>
        <begin position="189"/>
        <end position="237"/>
    </location>
</feature>
<dbReference type="GO" id="GO:0031410">
    <property type="term" value="C:cytoplasmic vesicle"/>
    <property type="evidence" value="ECO:0007669"/>
    <property type="project" value="TreeGrafter"/>
</dbReference>
<evidence type="ECO:0000259" key="5">
    <source>
        <dbReference type="SMART" id="SM01424"/>
    </source>
</evidence>
<evidence type="ECO:0000256" key="2">
    <source>
        <dbReference type="ARBA" id="ARBA00023054"/>
    </source>
</evidence>
<dbReference type="GO" id="GO:0048311">
    <property type="term" value="P:mitochondrion distribution"/>
    <property type="evidence" value="ECO:0007669"/>
    <property type="project" value="TreeGrafter"/>
</dbReference>
<keyword evidence="7" id="KW-1185">Reference proteome</keyword>
<dbReference type="PANTHER" id="PTHR15751">
    <property type="entry name" value="TRAFFICKING KINESIN-BINDING PROTEIN"/>
    <property type="match status" value="1"/>
</dbReference>
<feature type="coiled-coil region" evidence="4">
    <location>
        <begin position="101"/>
        <end position="160"/>
    </location>
</feature>
<gene>
    <name evidence="6" type="ORF">GCK32_009947</name>
</gene>
<protein>
    <recommendedName>
        <fullName evidence="5">HAP1 N-terminal domain-containing protein</fullName>
    </recommendedName>
</protein>
<dbReference type="GO" id="GO:0005739">
    <property type="term" value="C:mitochondrion"/>
    <property type="evidence" value="ECO:0007669"/>
    <property type="project" value="UniProtKB-SubCell"/>
</dbReference>
<evidence type="ECO:0000256" key="4">
    <source>
        <dbReference type="SAM" id="Coils"/>
    </source>
</evidence>
<dbReference type="InterPro" id="IPR006933">
    <property type="entry name" value="HAP1_N"/>
</dbReference>
<dbReference type="AlphaFoldDB" id="A0AAN8ES25"/>
<comment type="caution">
    <text evidence="6">The sequence shown here is derived from an EMBL/GenBank/DDBJ whole genome shotgun (WGS) entry which is preliminary data.</text>
</comment>
<dbReference type="GO" id="GO:0006605">
    <property type="term" value="P:protein targeting"/>
    <property type="evidence" value="ECO:0007669"/>
    <property type="project" value="TreeGrafter"/>
</dbReference>
<evidence type="ECO:0000256" key="1">
    <source>
        <dbReference type="ARBA" id="ARBA00004173"/>
    </source>
</evidence>
<keyword evidence="2 4" id="KW-0175">Coiled coil</keyword>
<feature type="domain" description="HAP1 N-terminal" evidence="5">
    <location>
        <begin position="3"/>
        <end position="244"/>
    </location>
</feature>
<name>A0AAN8ES25_TRICO</name>
<dbReference type="PANTHER" id="PTHR15751:SF12">
    <property type="entry name" value="TRAFFICKING KINESIN-BINDING PROTEIN MILT"/>
    <property type="match status" value="1"/>
</dbReference>
<reference evidence="6 7" key="1">
    <citation type="submission" date="2019-10" db="EMBL/GenBank/DDBJ databases">
        <title>Assembly and Annotation for the nematode Trichostrongylus colubriformis.</title>
        <authorList>
            <person name="Martin J."/>
        </authorList>
    </citation>
    <scope>NUCLEOTIDE SEQUENCE [LARGE SCALE GENOMIC DNA]</scope>
    <source>
        <strain evidence="6">G859</strain>
        <tissue evidence="6">Whole worm</tissue>
    </source>
</reference>
<dbReference type="Pfam" id="PF04849">
    <property type="entry name" value="HAP1_N"/>
    <property type="match status" value="1"/>
</dbReference>
<feature type="coiled-coil region" evidence="4">
    <location>
        <begin position="49"/>
        <end position="76"/>
    </location>
</feature>
<proteinExistence type="predicted"/>
<dbReference type="GO" id="GO:0017022">
    <property type="term" value="F:myosin binding"/>
    <property type="evidence" value="ECO:0007669"/>
    <property type="project" value="TreeGrafter"/>
</dbReference>
<comment type="subcellular location">
    <subcellularLocation>
        <location evidence="1">Mitochondrion</location>
    </subcellularLocation>
</comment>
<evidence type="ECO:0000256" key="3">
    <source>
        <dbReference type="ARBA" id="ARBA00023128"/>
    </source>
</evidence>
<dbReference type="EMBL" id="WIXE01022961">
    <property type="protein sequence ID" value="KAK5966936.1"/>
    <property type="molecule type" value="Genomic_DNA"/>
</dbReference>
<sequence>MSTEAIGATRATATTTATSPIDCIVEKLMQKDRDLEIAAKIGQSLLEQNRDLQQRTEFLEESLAKSSEEMVQMKHELDRKAELLRVYCRYDDDGFTRETTDDSLKKRLEKTKLENLQLKQDVSSIKKEMEAQIERDRKRYEEVSRQFEMAQQQIVSLHAQVVERGEEYAAQSIVVEKLLREISFKCCRERELTAENADLSRQVDEALHRQNELGMQMKELQERYTELSCLFSDAEEELCRFRSAPPMRAGSVDSLYDSLASELENSDSGFSTTPAMSARNGQALSLRLELQRASEAVEHDYAMFLHRKGLPPSSFFPEQPSAAKCSKPKDEWTDYSVILGQDHQRMVRPYTGSASVGLGSLKSSEQSGVLSRAELISPLSSPQRLGGASLTGGLRSLASSMGESFPGQGILLRRF</sequence>
<dbReference type="GO" id="GO:0047496">
    <property type="term" value="P:vesicle transport along microtubule"/>
    <property type="evidence" value="ECO:0007669"/>
    <property type="project" value="TreeGrafter"/>
</dbReference>
<evidence type="ECO:0000313" key="7">
    <source>
        <dbReference type="Proteomes" id="UP001331761"/>
    </source>
</evidence>
<evidence type="ECO:0000313" key="6">
    <source>
        <dbReference type="EMBL" id="KAK5966936.1"/>
    </source>
</evidence>
<organism evidence="6 7">
    <name type="scientific">Trichostrongylus colubriformis</name>
    <name type="common">Black scour worm</name>
    <dbReference type="NCBI Taxonomy" id="6319"/>
    <lineage>
        <taxon>Eukaryota</taxon>
        <taxon>Metazoa</taxon>
        <taxon>Ecdysozoa</taxon>
        <taxon>Nematoda</taxon>
        <taxon>Chromadorea</taxon>
        <taxon>Rhabditida</taxon>
        <taxon>Rhabditina</taxon>
        <taxon>Rhabditomorpha</taxon>
        <taxon>Strongyloidea</taxon>
        <taxon>Trichostrongylidae</taxon>
        <taxon>Trichostrongylus</taxon>
    </lineage>
</organism>
<dbReference type="SMART" id="SM01424">
    <property type="entry name" value="HAP1_N"/>
    <property type="match status" value="1"/>
</dbReference>
<accession>A0AAN8ES25</accession>
<dbReference type="InterPro" id="IPR051946">
    <property type="entry name" value="Intracell_Traff-Reg"/>
</dbReference>